<dbReference type="InterPro" id="IPR032675">
    <property type="entry name" value="LRR_dom_sf"/>
</dbReference>
<dbReference type="SUPFAM" id="SSF52047">
    <property type="entry name" value="RNI-like"/>
    <property type="match status" value="1"/>
</dbReference>
<reference evidence="1 2" key="1">
    <citation type="submission" date="2014-04" db="EMBL/GenBank/DDBJ databases">
        <authorList>
            <consortium name="DOE Joint Genome Institute"/>
            <person name="Kuo A."/>
            <person name="Kohler A."/>
            <person name="Nagy L.G."/>
            <person name="Floudas D."/>
            <person name="Copeland A."/>
            <person name="Barry K.W."/>
            <person name="Cichocki N."/>
            <person name="Veneault-Fourrey C."/>
            <person name="LaButti K."/>
            <person name="Lindquist E.A."/>
            <person name="Lipzen A."/>
            <person name="Lundell T."/>
            <person name="Morin E."/>
            <person name="Murat C."/>
            <person name="Sun H."/>
            <person name="Tunlid A."/>
            <person name="Henrissat B."/>
            <person name="Grigoriev I.V."/>
            <person name="Hibbett D.S."/>
            <person name="Martin F."/>
            <person name="Nordberg H.P."/>
            <person name="Cantor M.N."/>
            <person name="Hua S.X."/>
        </authorList>
    </citation>
    <scope>NUCLEOTIDE SEQUENCE [LARGE SCALE GENOMIC DNA]</scope>
    <source>
        <strain evidence="1 2">LaAM-08-1</strain>
    </source>
</reference>
<dbReference type="Gene3D" id="3.80.10.10">
    <property type="entry name" value="Ribonuclease Inhibitor"/>
    <property type="match status" value="1"/>
</dbReference>
<gene>
    <name evidence="1" type="ORF">K443DRAFT_114728</name>
</gene>
<proteinExistence type="predicted"/>
<keyword evidence="2" id="KW-1185">Reference proteome</keyword>
<dbReference type="AlphaFoldDB" id="A0A0C9WTM8"/>
<dbReference type="Proteomes" id="UP000054477">
    <property type="component" value="Unassembled WGS sequence"/>
</dbReference>
<evidence type="ECO:0000313" key="2">
    <source>
        <dbReference type="Proteomes" id="UP000054477"/>
    </source>
</evidence>
<accession>A0A0C9WTM8</accession>
<dbReference type="OrthoDB" id="2745898at2759"/>
<name>A0A0C9WTM8_9AGAR</name>
<dbReference type="HOGENOM" id="CLU_685243_0_0_1"/>
<evidence type="ECO:0000313" key="1">
    <source>
        <dbReference type="EMBL" id="KIJ91673.1"/>
    </source>
</evidence>
<sequence length="368" mass="41157">MRRLLQTTTPLLKTTFQEESSDGGDSDFHFCLQRSSYKDKDLPRRLRQMSNVKSFILDSNLYPQPKADWNEIPPELKAALQHLIRLPTLECLEIMEFRNIPASVLSASGISELIIHHTNFSESDPHKLNNTPPSIVTRLKSFDFYTVPLSGIQALIRTKISGNSPAIDFSSLNSLTVDLCDSNELAGFEEVMKASPNLELLDCSVSLPNSLEEVSPSLAANRSLKTLKISLKVGDDLQDPLLGLPEALSMMSGKNGIENLIITVTVQPENSCRTDGVWGRLDDALSRSSFHGLRHVSLTVIIFHDDIAFVGNSDTEISKEELEEVEVFEESDRRKLKEELEKMGATQFSWLSNAYNIQFEFSVEVIPV</sequence>
<protein>
    <submittedName>
        <fullName evidence="1">Unplaced genomic scaffold K443scaffold_445, whole genome shotgun sequence</fullName>
    </submittedName>
</protein>
<dbReference type="EMBL" id="KN838980">
    <property type="protein sequence ID" value="KIJ91673.1"/>
    <property type="molecule type" value="Genomic_DNA"/>
</dbReference>
<reference evidence="2" key="2">
    <citation type="submission" date="2015-01" db="EMBL/GenBank/DDBJ databases">
        <title>Evolutionary Origins and Diversification of the Mycorrhizal Mutualists.</title>
        <authorList>
            <consortium name="DOE Joint Genome Institute"/>
            <consortium name="Mycorrhizal Genomics Consortium"/>
            <person name="Kohler A."/>
            <person name="Kuo A."/>
            <person name="Nagy L.G."/>
            <person name="Floudas D."/>
            <person name="Copeland A."/>
            <person name="Barry K.W."/>
            <person name="Cichocki N."/>
            <person name="Veneault-Fourrey C."/>
            <person name="LaButti K."/>
            <person name="Lindquist E.A."/>
            <person name="Lipzen A."/>
            <person name="Lundell T."/>
            <person name="Morin E."/>
            <person name="Murat C."/>
            <person name="Riley R."/>
            <person name="Ohm R."/>
            <person name="Sun H."/>
            <person name="Tunlid A."/>
            <person name="Henrissat B."/>
            <person name="Grigoriev I.V."/>
            <person name="Hibbett D.S."/>
            <person name="Martin F."/>
        </authorList>
    </citation>
    <scope>NUCLEOTIDE SEQUENCE [LARGE SCALE GENOMIC DNA]</scope>
    <source>
        <strain evidence="2">LaAM-08-1</strain>
    </source>
</reference>
<organism evidence="1 2">
    <name type="scientific">Laccaria amethystina LaAM-08-1</name>
    <dbReference type="NCBI Taxonomy" id="1095629"/>
    <lineage>
        <taxon>Eukaryota</taxon>
        <taxon>Fungi</taxon>
        <taxon>Dikarya</taxon>
        <taxon>Basidiomycota</taxon>
        <taxon>Agaricomycotina</taxon>
        <taxon>Agaricomycetes</taxon>
        <taxon>Agaricomycetidae</taxon>
        <taxon>Agaricales</taxon>
        <taxon>Agaricineae</taxon>
        <taxon>Hydnangiaceae</taxon>
        <taxon>Laccaria</taxon>
    </lineage>
</organism>